<dbReference type="InterPro" id="IPR039447">
    <property type="entry name" value="UreH-like_TM_dom"/>
</dbReference>
<dbReference type="PANTHER" id="PTHR42208">
    <property type="entry name" value="HEAVY METAL TRANSPORTER-RELATED"/>
    <property type="match status" value="1"/>
</dbReference>
<evidence type="ECO:0000256" key="1">
    <source>
        <dbReference type="ARBA" id="ARBA00022723"/>
    </source>
</evidence>
<feature type="transmembrane region" description="Helical" evidence="2">
    <location>
        <begin position="316"/>
        <end position="336"/>
    </location>
</feature>
<feature type="transmembrane region" description="Helical" evidence="2">
    <location>
        <begin position="251"/>
        <end position="273"/>
    </location>
</feature>
<name>A0A8J7HBM1_9FIRM</name>
<dbReference type="PROSITE" id="PS01047">
    <property type="entry name" value="HMA_1"/>
    <property type="match status" value="1"/>
</dbReference>
<dbReference type="PROSITE" id="PS50846">
    <property type="entry name" value="HMA_2"/>
    <property type="match status" value="1"/>
</dbReference>
<dbReference type="Gene3D" id="2.60.40.420">
    <property type="entry name" value="Cupredoxins - blue copper proteins"/>
    <property type="match status" value="2"/>
</dbReference>
<dbReference type="Gene3D" id="3.30.70.100">
    <property type="match status" value="1"/>
</dbReference>
<dbReference type="Pfam" id="PF13386">
    <property type="entry name" value="DsbD_2"/>
    <property type="match status" value="1"/>
</dbReference>
<feature type="transmembrane region" description="Helical" evidence="2">
    <location>
        <begin position="124"/>
        <end position="148"/>
    </location>
</feature>
<sequence>MSADVVTKTIIIDGMTCVSCENRIEQMLSDTVGIEQAKVSYSNGTARITFYPDILNLDQIKGKIEELDYQVRKLNVQDPAKKSNMSITTFLGVAVILYALYLIVDRFVGFDFFNAFPIAREGMGYGMLFIIGLLTSFHCVAMCGGICLSQCVPRKEIEGEKENKLSALRPSLLYNLGRVISYTVIGGLVGALGSVVSFTGSFKGIVQIIAGVFMIIMGLNMLNLFPWLRKLNPRIPKVFAKKIHSNKRNNSPLYVGLLNGLMPCGPLQAMQLFALSTGSPVRGALSMFLFSIGTVPLMLAFGALSSFLSKKFTNKMMMAGAVMVVILGVVMFNNGYNLSGFTVPTAIGGTRSSTAAVIEDGVQTVRTKLSSGRYEPITVQKGIPVRWIIEAEDGTINGCNNSIYIPKYDMSYDFVPGENVIEFIPDESGVVPFTCWMGMIRSRITVVEDLSNTDVDTDQTAYIEDTDSEIGYPFEENGLDEVDQFANYTIPTDEIAIAEILDGIQYATINLNGSRISPAVIVVQKDVETTWTINATNINESSEALIFPYYYTSLPLEEGENPVYFIPDIDFDFSAVDYSFFGYVKVVEDINNIDIDVIKNEINFYIPTIQEFDGGPFIGEGPSCH</sequence>
<keyword evidence="5" id="KW-1185">Reference proteome</keyword>
<gene>
    <name evidence="4" type="ORF">I5677_04465</name>
</gene>
<protein>
    <submittedName>
        <fullName evidence="4">Sulfite exporter TauE/SafE family protein</fullName>
    </submittedName>
</protein>
<feature type="transmembrane region" description="Helical" evidence="2">
    <location>
        <begin position="87"/>
        <end position="104"/>
    </location>
</feature>
<dbReference type="CDD" id="cd00371">
    <property type="entry name" value="HMA"/>
    <property type="match status" value="1"/>
</dbReference>
<keyword evidence="2" id="KW-0812">Transmembrane</keyword>
<dbReference type="GO" id="GO:0046872">
    <property type="term" value="F:metal ion binding"/>
    <property type="evidence" value="ECO:0007669"/>
    <property type="project" value="UniProtKB-KW"/>
</dbReference>
<proteinExistence type="predicted"/>
<feature type="transmembrane region" description="Helical" evidence="2">
    <location>
        <begin position="179"/>
        <end position="199"/>
    </location>
</feature>
<keyword evidence="2" id="KW-1133">Transmembrane helix</keyword>
<dbReference type="PANTHER" id="PTHR42208:SF1">
    <property type="entry name" value="HEAVY METAL TRANSPORTER"/>
    <property type="match status" value="1"/>
</dbReference>
<dbReference type="SUPFAM" id="SSF49503">
    <property type="entry name" value="Cupredoxins"/>
    <property type="match status" value="1"/>
</dbReference>
<dbReference type="FunFam" id="3.30.70.100:FF:000001">
    <property type="entry name" value="ATPase copper transporting beta"/>
    <property type="match status" value="1"/>
</dbReference>
<keyword evidence="2" id="KW-0472">Membrane</keyword>
<feature type="transmembrane region" description="Helical" evidence="2">
    <location>
        <begin position="205"/>
        <end position="228"/>
    </location>
</feature>
<comment type="caution">
    <text evidence="4">The sequence shown here is derived from an EMBL/GenBank/DDBJ whole genome shotgun (WGS) entry which is preliminary data.</text>
</comment>
<dbReference type="InterPro" id="IPR017969">
    <property type="entry name" value="Heavy-metal-associated_CS"/>
</dbReference>
<dbReference type="EMBL" id="JAEAGR010000003">
    <property type="protein sequence ID" value="MBH1940147.1"/>
    <property type="molecule type" value="Genomic_DNA"/>
</dbReference>
<dbReference type="InterPro" id="IPR008972">
    <property type="entry name" value="Cupredoxin"/>
</dbReference>
<dbReference type="SUPFAM" id="SSF55008">
    <property type="entry name" value="HMA, heavy metal-associated domain"/>
    <property type="match status" value="1"/>
</dbReference>
<evidence type="ECO:0000313" key="4">
    <source>
        <dbReference type="EMBL" id="MBH1940147.1"/>
    </source>
</evidence>
<dbReference type="Proteomes" id="UP000623269">
    <property type="component" value="Unassembled WGS sequence"/>
</dbReference>
<keyword evidence="1" id="KW-0479">Metal-binding</keyword>
<evidence type="ECO:0000259" key="3">
    <source>
        <dbReference type="PROSITE" id="PS50846"/>
    </source>
</evidence>
<dbReference type="InterPro" id="IPR006121">
    <property type="entry name" value="HMA_dom"/>
</dbReference>
<dbReference type="AlphaFoldDB" id="A0A8J7HBM1"/>
<dbReference type="RefSeq" id="WP_197660366.1">
    <property type="nucleotide sequence ID" value="NZ_JAEAGR010000003.1"/>
</dbReference>
<evidence type="ECO:0000313" key="5">
    <source>
        <dbReference type="Proteomes" id="UP000623269"/>
    </source>
</evidence>
<feature type="transmembrane region" description="Helical" evidence="2">
    <location>
        <begin position="285"/>
        <end position="304"/>
    </location>
</feature>
<organism evidence="4 5">
    <name type="scientific">Mobilitalea sibirica</name>
    <dbReference type="NCBI Taxonomy" id="1462919"/>
    <lineage>
        <taxon>Bacteria</taxon>
        <taxon>Bacillati</taxon>
        <taxon>Bacillota</taxon>
        <taxon>Clostridia</taxon>
        <taxon>Lachnospirales</taxon>
        <taxon>Lachnospiraceae</taxon>
        <taxon>Mobilitalea</taxon>
    </lineage>
</organism>
<dbReference type="InterPro" id="IPR036163">
    <property type="entry name" value="HMA_dom_sf"/>
</dbReference>
<evidence type="ECO:0000256" key="2">
    <source>
        <dbReference type="SAM" id="Phobius"/>
    </source>
</evidence>
<accession>A0A8J7HBM1</accession>
<reference evidence="4" key="1">
    <citation type="submission" date="2020-12" db="EMBL/GenBank/DDBJ databases">
        <title>M. sibirica DSM 26468T genome.</title>
        <authorList>
            <person name="Thieme N."/>
            <person name="Rettenmaier R."/>
            <person name="Zverlov V."/>
            <person name="Liebl W."/>
        </authorList>
    </citation>
    <scope>NUCLEOTIDE SEQUENCE</scope>
    <source>
        <strain evidence="4">DSM 26468</strain>
    </source>
</reference>
<dbReference type="Pfam" id="PF00403">
    <property type="entry name" value="HMA"/>
    <property type="match status" value="1"/>
</dbReference>
<feature type="domain" description="HMA" evidence="3">
    <location>
        <begin position="6"/>
        <end position="72"/>
    </location>
</feature>